<evidence type="ECO:0000256" key="1">
    <source>
        <dbReference type="SAM" id="Phobius"/>
    </source>
</evidence>
<name>A0A9D1FE44_9FIRM</name>
<reference evidence="2" key="1">
    <citation type="submission" date="2020-10" db="EMBL/GenBank/DDBJ databases">
        <authorList>
            <person name="Gilroy R."/>
        </authorList>
    </citation>
    <scope>NUCLEOTIDE SEQUENCE</scope>
    <source>
        <strain evidence="2">ChiHjej10B9-9673</strain>
    </source>
</reference>
<keyword evidence="1" id="KW-1133">Transmembrane helix</keyword>
<gene>
    <name evidence="2" type="ORF">IAC18_06685</name>
</gene>
<dbReference type="AlphaFoldDB" id="A0A9D1FE44"/>
<feature type="transmembrane region" description="Helical" evidence="1">
    <location>
        <begin position="29"/>
        <end position="45"/>
    </location>
</feature>
<evidence type="ECO:0000313" key="3">
    <source>
        <dbReference type="Proteomes" id="UP000824001"/>
    </source>
</evidence>
<sequence>MRTAIVIVLMLLAVLLQMYLSRLPKRWPGLVLPIIAFLLSLLYPLNMAGPGGDRGALMAQLLLVWLIANVPTLILLAIYLGSRRRMGRSRERMKMDAQDLE</sequence>
<evidence type="ECO:0000313" key="2">
    <source>
        <dbReference type="EMBL" id="HIS67233.1"/>
    </source>
</evidence>
<accession>A0A9D1FE44</accession>
<protein>
    <submittedName>
        <fullName evidence="2">Uncharacterized protein</fullName>
    </submittedName>
</protein>
<organism evidence="2 3">
    <name type="scientific">Candidatus Scatomorpha merdipullorum</name>
    <dbReference type="NCBI Taxonomy" id="2840927"/>
    <lineage>
        <taxon>Bacteria</taxon>
        <taxon>Bacillati</taxon>
        <taxon>Bacillota</taxon>
        <taxon>Clostridia</taxon>
        <taxon>Eubacteriales</taxon>
        <taxon>Candidatus Scatomorpha</taxon>
    </lineage>
</organism>
<keyword evidence="1" id="KW-0812">Transmembrane</keyword>
<feature type="transmembrane region" description="Helical" evidence="1">
    <location>
        <begin position="57"/>
        <end position="80"/>
    </location>
</feature>
<reference evidence="2" key="2">
    <citation type="journal article" date="2021" name="PeerJ">
        <title>Extensive microbial diversity within the chicken gut microbiome revealed by metagenomics and culture.</title>
        <authorList>
            <person name="Gilroy R."/>
            <person name="Ravi A."/>
            <person name="Getino M."/>
            <person name="Pursley I."/>
            <person name="Horton D.L."/>
            <person name="Alikhan N.F."/>
            <person name="Baker D."/>
            <person name="Gharbi K."/>
            <person name="Hall N."/>
            <person name="Watson M."/>
            <person name="Adriaenssens E.M."/>
            <person name="Foster-Nyarko E."/>
            <person name="Jarju S."/>
            <person name="Secka A."/>
            <person name="Antonio M."/>
            <person name="Oren A."/>
            <person name="Chaudhuri R.R."/>
            <person name="La Ragione R."/>
            <person name="Hildebrand F."/>
            <person name="Pallen M.J."/>
        </authorList>
    </citation>
    <scope>NUCLEOTIDE SEQUENCE</scope>
    <source>
        <strain evidence="2">ChiHjej10B9-9673</strain>
    </source>
</reference>
<dbReference type="EMBL" id="DVJK01000187">
    <property type="protein sequence ID" value="HIS67233.1"/>
    <property type="molecule type" value="Genomic_DNA"/>
</dbReference>
<comment type="caution">
    <text evidence="2">The sequence shown here is derived from an EMBL/GenBank/DDBJ whole genome shotgun (WGS) entry which is preliminary data.</text>
</comment>
<proteinExistence type="predicted"/>
<feature type="transmembrane region" description="Helical" evidence="1">
    <location>
        <begin position="6"/>
        <end position="22"/>
    </location>
</feature>
<dbReference type="Proteomes" id="UP000824001">
    <property type="component" value="Unassembled WGS sequence"/>
</dbReference>
<keyword evidence="1" id="KW-0472">Membrane</keyword>